<dbReference type="Proteomes" id="UP000298030">
    <property type="component" value="Unassembled WGS sequence"/>
</dbReference>
<feature type="region of interest" description="Disordered" evidence="1">
    <location>
        <begin position="1"/>
        <end position="24"/>
    </location>
</feature>
<evidence type="ECO:0000313" key="2">
    <source>
        <dbReference type="EMBL" id="TEB36286.1"/>
    </source>
</evidence>
<comment type="caution">
    <text evidence="2">The sequence shown here is derived from an EMBL/GenBank/DDBJ whole genome shotgun (WGS) entry which is preliminary data.</text>
</comment>
<feature type="compositionally biased region" description="Low complexity" evidence="1">
    <location>
        <begin position="265"/>
        <end position="284"/>
    </location>
</feature>
<dbReference type="AlphaFoldDB" id="A0A4Y7TQ59"/>
<dbReference type="EMBL" id="QPFP01000006">
    <property type="protein sequence ID" value="TEB36286.1"/>
    <property type="molecule type" value="Genomic_DNA"/>
</dbReference>
<protein>
    <submittedName>
        <fullName evidence="2">Uncharacterized protein</fullName>
    </submittedName>
</protein>
<keyword evidence="3" id="KW-1185">Reference proteome</keyword>
<accession>A0A4Y7TQ59</accession>
<proteinExistence type="predicted"/>
<feature type="region of interest" description="Disordered" evidence="1">
    <location>
        <begin position="314"/>
        <end position="339"/>
    </location>
</feature>
<name>A0A4Y7TQ59_COPMI</name>
<reference evidence="2 3" key="1">
    <citation type="journal article" date="2019" name="Nat. Ecol. Evol.">
        <title>Megaphylogeny resolves global patterns of mushroom evolution.</title>
        <authorList>
            <person name="Varga T."/>
            <person name="Krizsan K."/>
            <person name="Foldi C."/>
            <person name="Dima B."/>
            <person name="Sanchez-Garcia M."/>
            <person name="Sanchez-Ramirez S."/>
            <person name="Szollosi G.J."/>
            <person name="Szarkandi J.G."/>
            <person name="Papp V."/>
            <person name="Albert L."/>
            <person name="Andreopoulos W."/>
            <person name="Angelini C."/>
            <person name="Antonin V."/>
            <person name="Barry K.W."/>
            <person name="Bougher N.L."/>
            <person name="Buchanan P."/>
            <person name="Buyck B."/>
            <person name="Bense V."/>
            <person name="Catcheside P."/>
            <person name="Chovatia M."/>
            <person name="Cooper J."/>
            <person name="Damon W."/>
            <person name="Desjardin D."/>
            <person name="Finy P."/>
            <person name="Geml J."/>
            <person name="Haridas S."/>
            <person name="Hughes K."/>
            <person name="Justo A."/>
            <person name="Karasinski D."/>
            <person name="Kautmanova I."/>
            <person name="Kiss B."/>
            <person name="Kocsube S."/>
            <person name="Kotiranta H."/>
            <person name="LaButti K.M."/>
            <person name="Lechner B.E."/>
            <person name="Liimatainen K."/>
            <person name="Lipzen A."/>
            <person name="Lukacs Z."/>
            <person name="Mihaltcheva S."/>
            <person name="Morgado L.N."/>
            <person name="Niskanen T."/>
            <person name="Noordeloos M.E."/>
            <person name="Ohm R.A."/>
            <person name="Ortiz-Santana B."/>
            <person name="Ovrebo C."/>
            <person name="Racz N."/>
            <person name="Riley R."/>
            <person name="Savchenko A."/>
            <person name="Shiryaev A."/>
            <person name="Soop K."/>
            <person name="Spirin V."/>
            <person name="Szebenyi C."/>
            <person name="Tomsovsky M."/>
            <person name="Tulloss R.E."/>
            <person name="Uehling J."/>
            <person name="Grigoriev I.V."/>
            <person name="Vagvolgyi C."/>
            <person name="Papp T."/>
            <person name="Martin F.M."/>
            <person name="Miettinen O."/>
            <person name="Hibbett D.S."/>
            <person name="Nagy L.G."/>
        </authorList>
    </citation>
    <scope>NUCLEOTIDE SEQUENCE [LARGE SCALE GENOMIC DNA]</scope>
    <source>
        <strain evidence="2 3">FP101781</strain>
    </source>
</reference>
<evidence type="ECO:0000256" key="1">
    <source>
        <dbReference type="SAM" id="MobiDB-lite"/>
    </source>
</evidence>
<evidence type="ECO:0000313" key="3">
    <source>
        <dbReference type="Proteomes" id="UP000298030"/>
    </source>
</evidence>
<feature type="region of interest" description="Disordered" evidence="1">
    <location>
        <begin position="247"/>
        <end position="284"/>
    </location>
</feature>
<gene>
    <name evidence="2" type="ORF">FA13DRAFT_1787750</name>
</gene>
<feature type="compositionally biased region" description="Pro residues" evidence="1">
    <location>
        <begin position="13"/>
        <end position="23"/>
    </location>
</feature>
<feature type="compositionally biased region" description="Polar residues" evidence="1">
    <location>
        <begin position="330"/>
        <end position="339"/>
    </location>
</feature>
<organism evidence="2 3">
    <name type="scientific">Coprinellus micaceus</name>
    <name type="common">Glistening ink-cap mushroom</name>
    <name type="synonym">Coprinus micaceus</name>
    <dbReference type="NCBI Taxonomy" id="71717"/>
    <lineage>
        <taxon>Eukaryota</taxon>
        <taxon>Fungi</taxon>
        <taxon>Dikarya</taxon>
        <taxon>Basidiomycota</taxon>
        <taxon>Agaricomycotina</taxon>
        <taxon>Agaricomycetes</taxon>
        <taxon>Agaricomycetidae</taxon>
        <taxon>Agaricales</taxon>
        <taxon>Agaricineae</taxon>
        <taxon>Psathyrellaceae</taxon>
        <taxon>Coprinellus</taxon>
    </lineage>
</organism>
<feature type="compositionally biased region" description="Low complexity" evidence="1">
    <location>
        <begin position="316"/>
        <end position="329"/>
    </location>
</feature>
<sequence length="374" mass="41319">MVREGKARQKPAAPTPMHIPPPEDSLSLTLRVDSSWSFVSPTTGRGCNLGYTISPALRGDLGSQVYPLLTLHRLVISRPTSGVFKFPVVVVCVTLEQAQDVNQINEGIAEVRRKRTATMRITVFRTLVDDQVTLGGTSRRWYGAWHVESRRGSVYQTIFAEYTDYCSIVDAAEVADGRQHCCFKDIQNAMTWFLAEEVHAINPTIINLINDKDEPEEGFSPLLQSPNVNTTHRRQVHWEMAALHDTQHSPNTLVHPRTPYEHRFTPSLTPTPAAPPHARATSPSASRIPLHCFTPALPPPASCTSARPTSQFLRFGSVGPSASAGPSASRQHLPTTSTAHQGGFCPVPSFLMPHAMVDYLRAHDYEHHVISSIQ</sequence>